<dbReference type="SMART" id="SM00256">
    <property type="entry name" value="FBOX"/>
    <property type="match status" value="1"/>
</dbReference>
<accession>A0A9P9IWF1</accession>
<dbReference type="Proteomes" id="UP000700596">
    <property type="component" value="Unassembled WGS sequence"/>
</dbReference>
<gene>
    <name evidence="3" type="ORF">B0J11DRAFT_422607</name>
</gene>
<dbReference type="CDD" id="cd09917">
    <property type="entry name" value="F-box_SF"/>
    <property type="match status" value="1"/>
</dbReference>
<evidence type="ECO:0000256" key="1">
    <source>
        <dbReference type="SAM" id="MobiDB-lite"/>
    </source>
</evidence>
<dbReference type="OrthoDB" id="5396937at2759"/>
<organism evidence="3 4">
    <name type="scientific">Dendryphion nanum</name>
    <dbReference type="NCBI Taxonomy" id="256645"/>
    <lineage>
        <taxon>Eukaryota</taxon>
        <taxon>Fungi</taxon>
        <taxon>Dikarya</taxon>
        <taxon>Ascomycota</taxon>
        <taxon>Pezizomycotina</taxon>
        <taxon>Dothideomycetes</taxon>
        <taxon>Pleosporomycetidae</taxon>
        <taxon>Pleosporales</taxon>
        <taxon>Torulaceae</taxon>
        <taxon>Dendryphion</taxon>
    </lineage>
</organism>
<comment type="caution">
    <text evidence="3">The sequence shown here is derived from an EMBL/GenBank/DDBJ whole genome shotgun (WGS) entry which is preliminary data.</text>
</comment>
<feature type="region of interest" description="Disordered" evidence="1">
    <location>
        <begin position="1"/>
        <end position="26"/>
    </location>
</feature>
<feature type="domain" description="F-box" evidence="2">
    <location>
        <begin position="60"/>
        <end position="111"/>
    </location>
</feature>
<sequence>MSPPNRARSAMVASGDAPRGRKRPSIGRAAESFQSKLIASFRSVTRRGDDYANDKASPFFAAFFRLPNELHIHILSYLSISDLLALRRTSHALNDLIAACGPALVRFWVKRRLGNLHIKLYPPPGPSEADFLYLLTMRRRHIASVRLTRELANFVLKDRLKQTSQRQRQMWTSVYEKMIPLVFAVGYFLEEHRRVILERDLGRIRPRYHIGYDICTTPGIIEEERAIFKQLDQPLRLQYYHMYCFMLQVLARKLRPPTCAGSVEKLVRGWTGHPACDEDIAFVLVLGGISQVAKLLACKTYGHRRRLLHTFITRLSPHESGAWRSHWKDVGVTSRALLDEIPCTSIGITQLDQIWEPLVADMMRADSRDFTEHQRERYEEVKASKKYINELMGYDVLRGRLAGGDDTDAEDDDDEMYA</sequence>
<protein>
    <recommendedName>
        <fullName evidence="2">F-box domain-containing protein</fullName>
    </recommendedName>
</protein>
<dbReference type="EMBL" id="JAGMWT010000001">
    <property type="protein sequence ID" value="KAH7138108.1"/>
    <property type="molecule type" value="Genomic_DNA"/>
</dbReference>
<keyword evidence="4" id="KW-1185">Reference proteome</keyword>
<dbReference type="InterPro" id="IPR036047">
    <property type="entry name" value="F-box-like_dom_sf"/>
</dbReference>
<dbReference type="AlphaFoldDB" id="A0A9P9IWF1"/>
<dbReference type="PROSITE" id="PS50181">
    <property type="entry name" value="FBOX"/>
    <property type="match status" value="1"/>
</dbReference>
<name>A0A9P9IWF1_9PLEO</name>
<proteinExistence type="predicted"/>
<evidence type="ECO:0000313" key="4">
    <source>
        <dbReference type="Proteomes" id="UP000700596"/>
    </source>
</evidence>
<evidence type="ECO:0000313" key="3">
    <source>
        <dbReference type="EMBL" id="KAH7138108.1"/>
    </source>
</evidence>
<dbReference type="InterPro" id="IPR001810">
    <property type="entry name" value="F-box_dom"/>
</dbReference>
<dbReference type="Gene3D" id="1.20.1280.50">
    <property type="match status" value="1"/>
</dbReference>
<reference evidence="3" key="1">
    <citation type="journal article" date="2021" name="Nat. Commun.">
        <title>Genetic determinants of endophytism in the Arabidopsis root mycobiome.</title>
        <authorList>
            <person name="Mesny F."/>
            <person name="Miyauchi S."/>
            <person name="Thiergart T."/>
            <person name="Pickel B."/>
            <person name="Atanasova L."/>
            <person name="Karlsson M."/>
            <person name="Huettel B."/>
            <person name="Barry K.W."/>
            <person name="Haridas S."/>
            <person name="Chen C."/>
            <person name="Bauer D."/>
            <person name="Andreopoulos W."/>
            <person name="Pangilinan J."/>
            <person name="LaButti K."/>
            <person name="Riley R."/>
            <person name="Lipzen A."/>
            <person name="Clum A."/>
            <person name="Drula E."/>
            <person name="Henrissat B."/>
            <person name="Kohler A."/>
            <person name="Grigoriev I.V."/>
            <person name="Martin F.M."/>
            <person name="Hacquard S."/>
        </authorList>
    </citation>
    <scope>NUCLEOTIDE SEQUENCE</scope>
    <source>
        <strain evidence="3">MPI-CAGE-CH-0243</strain>
    </source>
</reference>
<dbReference type="Pfam" id="PF12937">
    <property type="entry name" value="F-box-like"/>
    <property type="match status" value="1"/>
</dbReference>
<evidence type="ECO:0000259" key="2">
    <source>
        <dbReference type="PROSITE" id="PS50181"/>
    </source>
</evidence>
<dbReference type="SUPFAM" id="SSF81383">
    <property type="entry name" value="F-box domain"/>
    <property type="match status" value="1"/>
</dbReference>